<feature type="compositionally biased region" description="Polar residues" evidence="1">
    <location>
        <begin position="50"/>
        <end position="60"/>
    </location>
</feature>
<evidence type="ECO:0000313" key="5">
    <source>
        <dbReference type="Proteomes" id="UP000743370"/>
    </source>
</evidence>
<sequence length="143" mass="16414">MNTPLTFCANDLTHHDNANNLPTPRQRRKQHQSLPQVTKNQPLGKPLNPSPQVRNPTSSHDQWEVRHEHGPKQPPRRWLRTRKPQALVRICNNGFRNELRNLNDLHMSTGFATKFGELGQLRDSGLLGNTKEEGLLLHTRKGE</sequence>
<dbReference type="Proteomes" id="UP000053144">
    <property type="component" value="Chromosome 11"/>
</dbReference>
<feature type="compositionally biased region" description="Basic and acidic residues" evidence="1">
    <location>
        <begin position="61"/>
        <end position="71"/>
    </location>
</feature>
<reference evidence="3" key="2">
    <citation type="submission" date="2015-02" db="EMBL/GenBank/DDBJ databases">
        <authorList>
            <person name="Chooi Y.-H."/>
        </authorList>
    </citation>
    <scope>NUCLEOTIDE SEQUENCE</scope>
    <source>
        <tissue evidence="3">Seedling</tissue>
    </source>
</reference>
<dbReference type="EMBL" id="CM003381">
    <property type="protein sequence ID" value="KOM57528.1"/>
    <property type="molecule type" value="Genomic_DNA"/>
</dbReference>
<dbReference type="EMBL" id="JABFOF010000009">
    <property type="protein sequence ID" value="KAG2380528.1"/>
    <property type="molecule type" value="Genomic_DNA"/>
</dbReference>
<feature type="compositionally biased region" description="Polar residues" evidence="1">
    <location>
        <begin position="32"/>
        <end position="41"/>
    </location>
</feature>
<dbReference type="AlphaFoldDB" id="A0A0L9VRF9"/>
<organism evidence="3 4">
    <name type="scientific">Phaseolus angularis</name>
    <name type="common">Azuki bean</name>
    <name type="synonym">Vigna angularis</name>
    <dbReference type="NCBI Taxonomy" id="3914"/>
    <lineage>
        <taxon>Eukaryota</taxon>
        <taxon>Viridiplantae</taxon>
        <taxon>Streptophyta</taxon>
        <taxon>Embryophyta</taxon>
        <taxon>Tracheophyta</taxon>
        <taxon>Spermatophyta</taxon>
        <taxon>Magnoliopsida</taxon>
        <taxon>eudicotyledons</taxon>
        <taxon>Gunneridae</taxon>
        <taxon>Pentapetalae</taxon>
        <taxon>rosids</taxon>
        <taxon>fabids</taxon>
        <taxon>Fabales</taxon>
        <taxon>Fabaceae</taxon>
        <taxon>Papilionoideae</taxon>
        <taxon>50 kb inversion clade</taxon>
        <taxon>NPAAA clade</taxon>
        <taxon>indigoferoid/millettioid clade</taxon>
        <taxon>Phaseoleae</taxon>
        <taxon>Vigna</taxon>
    </lineage>
</organism>
<protein>
    <submittedName>
        <fullName evidence="3">Uncharacterized protein</fullName>
    </submittedName>
</protein>
<evidence type="ECO:0000313" key="4">
    <source>
        <dbReference type="Proteomes" id="UP000053144"/>
    </source>
</evidence>
<gene>
    <name evidence="2" type="ORF">HKW66_Vig0173070</name>
    <name evidence="3" type="ORF">LR48_Vigan11g056100</name>
</gene>
<dbReference type="Gramene" id="KOM57528">
    <property type="protein sequence ID" value="KOM57528"/>
    <property type="gene ID" value="LR48_Vigan11g056100"/>
</dbReference>
<accession>A0A0L9VRF9</accession>
<evidence type="ECO:0000313" key="3">
    <source>
        <dbReference type="EMBL" id="KOM57528.1"/>
    </source>
</evidence>
<proteinExistence type="predicted"/>
<dbReference type="Proteomes" id="UP000743370">
    <property type="component" value="Unassembled WGS sequence"/>
</dbReference>
<evidence type="ECO:0000313" key="2">
    <source>
        <dbReference type="EMBL" id="KAG2380528.1"/>
    </source>
</evidence>
<name>A0A0L9VRF9_PHAAN</name>
<reference evidence="4" key="1">
    <citation type="journal article" date="2015" name="Proc. Natl. Acad. Sci. U.S.A.">
        <title>Genome sequencing of adzuki bean (Vigna angularis) provides insight into high starch and low fat accumulation and domestication.</title>
        <authorList>
            <person name="Yang K."/>
            <person name="Tian Z."/>
            <person name="Chen C."/>
            <person name="Luo L."/>
            <person name="Zhao B."/>
            <person name="Wang Z."/>
            <person name="Yu L."/>
            <person name="Li Y."/>
            <person name="Sun Y."/>
            <person name="Li W."/>
            <person name="Chen Y."/>
            <person name="Li Y."/>
            <person name="Zhang Y."/>
            <person name="Ai D."/>
            <person name="Zhao J."/>
            <person name="Shang C."/>
            <person name="Ma Y."/>
            <person name="Wu B."/>
            <person name="Wang M."/>
            <person name="Gao L."/>
            <person name="Sun D."/>
            <person name="Zhang P."/>
            <person name="Guo F."/>
            <person name="Wang W."/>
            <person name="Li Y."/>
            <person name="Wang J."/>
            <person name="Varshney R.K."/>
            <person name="Wang J."/>
            <person name="Ling H.Q."/>
            <person name="Wan P."/>
        </authorList>
    </citation>
    <scope>NUCLEOTIDE SEQUENCE</scope>
    <source>
        <strain evidence="4">cv. Jingnong 6</strain>
    </source>
</reference>
<feature type="region of interest" description="Disordered" evidence="1">
    <location>
        <begin position="1"/>
        <end position="81"/>
    </location>
</feature>
<evidence type="ECO:0000256" key="1">
    <source>
        <dbReference type="SAM" id="MobiDB-lite"/>
    </source>
</evidence>
<reference evidence="2 5" key="3">
    <citation type="submission" date="2020-05" db="EMBL/GenBank/DDBJ databases">
        <title>Vigna angularis (adzuki bean) Var. LongXiaoDou No. 4 denovo assembly.</title>
        <authorList>
            <person name="Xiang H."/>
        </authorList>
    </citation>
    <scope>NUCLEOTIDE SEQUENCE [LARGE SCALE GENOMIC DNA]</scope>
    <source>
        <tissue evidence="2">Leaf</tissue>
    </source>
</reference>